<dbReference type="EMBL" id="SVCM01000023">
    <property type="protein sequence ID" value="MBE6058937.1"/>
    <property type="molecule type" value="Genomic_DNA"/>
</dbReference>
<dbReference type="Pfam" id="PF04307">
    <property type="entry name" value="YdjM"/>
    <property type="match status" value="1"/>
</dbReference>
<dbReference type="AlphaFoldDB" id="A0A927W1W0"/>
<reference evidence="2" key="1">
    <citation type="submission" date="2019-04" db="EMBL/GenBank/DDBJ databases">
        <title>Evolution of Biomass-Degrading Anaerobic Consortia Revealed by Metagenomics.</title>
        <authorList>
            <person name="Peng X."/>
        </authorList>
    </citation>
    <scope>NUCLEOTIDE SEQUENCE</scope>
    <source>
        <strain evidence="2">SIG254</strain>
    </source>
</reference>
<gene>
    <name evidence="2" type="ORF">E7215_01995</name>
</gene>
<keyword evidence="2" id="KW-0378">Hydrolase</keyword>
<accession>A0A927W1W0</accession>
<feature type="transmembrane region" description="Helical" evidence="1">
    <location>
        <begin position="112"/>
        <end position="133"/>
    </location>
</feature>
<organism evidence="2 3">
    <name type="scientific">Clostridium sulfidigenes</name>
    <dbReference type="NCBI Taxonomy" id="318464"/>
    <lineage>
        <taxon>Bacteria</taxon>
        <taxon>Bacillati</taxon>
        <taxon>Bacillota</taxon>
        <taxon>Clostridia</taxon>
        <taxon>Eubacteriales</taxon>
        <taxon>Clostridiaceae</taxon>
        <taxon>Clostridium</taxon>
    </lineage>
</organism>
<dbReference type="GO" id="GO:0016787">
    <property type="term" value="F:hydrolase activity"/>
    <property type="evidence" value="ECO:0007669"/>
    <property type="project" value="UniProtKB-KW"/>
</dbReference>
<keyword evidence="1" id="KW-1133">Transmembrane helix</keyword>
<sequence>MTGEKMTKQTHESGGFLVGVITIYPMILKNLNNYLLIYQLLLIILYFRAVNIGALFPDIDLKSSYISKRYPLISKSLGKKFKHRGFTHSLLCLIVLYIVYIFFIYISNWNVVIEILCYGFWFGYASHIFLDLFTHQGVELLFPLKININFLNLKTNSIGEKIFNKILKILYLLPLSYYIYKIYIYFLL</sequence>
<dbReference type="PANTHER" id="PTHR35531">
    <property type="entry name" value="INNER MEMBRANE PROTEIN YBCI-RELATED"/>
    <property type="match status" value="1"/>
</dbReference>
<evidence type="ECO:0000256" key="1">
    <source>
        <dbReference type="SAM" id="Phobius"/>
    </source>
</evidence>
<proteinExistence type="predicted"/>
<dbReference type="PANTHER" id="PTHR35531:SF1">
    <property type="entry name" value="INNER MEMBRANE PROTEIN YBCI-RELATED"/>
    <property type="match status" value="1"/>
</dbReference>
<keyword evidence="1" id="KW-0812">Transmembrane</keyword>
<dbReference type="InterPro" id="IPR007404">
    <property type="entry name" value="YdjM-like"/>
</dbReference>
<feature type="transmembrane region" description="Helical" evidence="1">
    <location>
        <begin position="85"/>
        <end position="106"/>
    </location>
</feature>
<keyword evidence="1" id="KW-0472">Membrane</keyword>
<name>A0A927W1W0_9CLOT</name>
<feature type="transmembrane region" description="Helical" evidence="1">
    <location>
        <begin position="169"/>
        <end position="186"/>
    </location>
</feature>
<comment type="caution">
    <text evidence="2">The sequence shown here is derived from an EMBL/GenBank/DDBJ whole genome shotgun (WGS) entry which is preliminary data.</text>
</comment>
<feature type="transmembrane region" description="Helical" evidence="1">
    <location>
        <begin position="34"/>
        <end position="56"/>
    </location>
</feature>
<dbReference type="Proteomes" id="UP000768462">
    <property type="component" value="Unassembled WGS sequence"/>
</dbReference>
<evidence type="ECO:0000313" key="2">
    <source>
        <dbReference type="EMBL" id="MBE6058937.1"/>
    </source>
</evidence>
<evidence type="ECO:0000313" key="3">
    <source>
        <dbReference type="Proteomes" id="UP000768462"/>
    </source>
</evidence>
<protein>
    <submittedName>
        <fullName evidence="2">Metal-dependent hydrolase</fullName>
    </submittedName>
</protein>